<name>A0A0V1AEG6_9BILA</name>
<reference evidence="1 2" key="1">
    <citation type="submission" date="2015-01" db="EMBL/GenBank/DDBJ databases">
        <title>Evolution of Trichinella species and genotypes.</title>
        <authorList>
            <person name="Korhonen P.K."/>
            <person name="Edoardo P."/>
            <person name="Giuseppe L.R."/>
            <person name="Gasser R.B."/>
        </authorList>
    </citation>
    <scope>NUCLEOTIDE SEQUENCE [LARGE SCALE GENOMIC DNA]</scope>
    <source>
        <strain evidence="1">ISS2496</strain>
    </source>
</reference>
<keyword evidence="2" id="KW-1185">Reference proteome</keyword>
<proteinExistence type="predicted"/>
<evidence type="ECO:0000313" key="1">
    <source>
        <dbReference type="EMBL" id="KRY23218.1"/>
    </source>
</evidence>
<protein>
    <submittedName>
        <fullName evidence="1">Uncharacterized protein</fullName>
    </submittedName>
</protein>
<sequence length="60" mass="6647">MQFHLCQSASVGFQLLPADALIRLDVLKNLKSEIANSVDRIEKCQPNKNNYAGRASIDNS</sequence>
<organism evidence="1 2">
    <name type="scientific">Trichinella patagoniensis</name>
    <dbReference type="NCBI Taxonomy" id="990121"/>
    <lineage>
        <taxon>Eukaryota</taxon>
        <taxon>Metazoa</taxon>
        <taxon>Ecdysozoa</taxon>
        <taxon>Nematoda</taxon>
        <taxon>Enoplea</taxon>
        <taxon>Dorylaimia</taxon>
        <taxon>Trichinellida</taxon>
        <taxon>Trichinellidae</taxon>
        <taxon>Trichinella</taxon>
    </lineage>
</organism>
<accession>A0A0V1AEG6</accession>
<dbReference type="Proteomes" id="UP000054783">
    <property type="component" value="Unassembled WGS sequence"/>
</dbReference>
<dbReference type="EMBL" id="JYDQ01000004">
    <property type="protein sequence ID" value="KRY23218.1"/>
    <property type="molecule type" value="Genomic_DNA"/>
</dbReference>
<evidence type="ECO:0000313" key="2">
    <source>
        <dbReference type="Proteomes" id="UP000054783"/>
    </source>
</evidence>
<dbReference type="AlphaFoldDB" id="A0A0V1AEG6"/>
<comment type="caution">
    <text evidence="1">The sequence shown here is derived from an EMBL/GenBank/DDBJ whole genome shotgun (WGS) entry which is preliminary data.</text>
</comment>
<gene>
    <name evidence="1" type="ORF">T12_9006</name>
</gene>